<organism evidence="9 10">
    <name type="scientific">Pseudomonas quercus</name>
    <dbReference type="NCBI Taxonomy" id="2722792"/>
    <lineage>
        <taxon>Bacteria</taxon>
        <taxon>Pseudomonadati</taxon>
        <taxon>Pseudomonadota</taxon>
        <taxon>Gammaproteobacteria</taxon>
        <taxon>Pseudomonadales</taxon>
        <taxon>Pseudomonadaceae</taxon>
        <taxon>Pseudomonas</taxon>
    </lineage>
</organism>
<evidence type="ECO:0000256" key="4">
    <source>
        <dbReference type="ARBA" id="ARBA00022475"/>
    </source>
</evidence>
<dbReference type="PANTHER" id="PTHR30269:SF32">
    <property type="entry name" value="MEMBRANE TRANSPORTER PROTEIN-RELATED"/>
    <property type="match status" value="1"/>
</dbReference>
<evidence type="ECO:0000313" key="9">
    <source>
        <dbReference type="EMBL" id="NJP00816.1"/>
    </source>
</evidence>
<dbReference type="InterPro" id="IPR002781">
    <property type="entry name" value="TM_pro_TauE-like"/>
</dbReference>
<feature type="transmembrane region" description="Helical" evidence="8">
    <location>
        <begin position="43"/>
        <end position="66"/>
    </location>
</feature>
<evidence type="ECO:0000256" key="7">
    <source>
        <dbReference type="ARBA" id="ARBA00023136"/>
    </source>
</evidence>
<evidence type="ECO:0000256" key="5">
    <source>
        <dbReference type="ARBA" id="ARBA00022692"/>
    </source>
</evidence>
<evidence type="ECO:0000256" key="2">
    <source>
        <dbReference type="ARBA" id="ARBA00009142"/>
    </source>
</evidence>
<feature type="transmembrane region" description="Helical" evidence="8">
    <location>
        <begin position="171"/>
        <end position="193"/>
    </location>
</feature>
<accession>A0ABX0YCR9</accession>
<feature type="transmembrane region" description="Helical" evidence="8">
    <location>
        <begin position="229"/>
        <end position="250"/>
    </location>
</feature>
<name>A0ABX0YCR9_9PSED</name>
<feature type="transmembrane region" description="Helical" evidence="8">
    <location>
        <begin position="78"/>
        <end position="97"/>
    </location>
</feature>
<dbReference type="EMBL" id="JAAVJI010000003">
    <property type="protein sequence ID" value="NJP00816.1"/>
    <property type="molecule type" value="Genomic_DNA"/>
</dbReference>
<proteinExistence type="inferred from homology"/>
<sequence>MSDGLTIGLGPYALIFATLLVAYVIFGIAGFGTALVASPVLAVFIPVAKIVPLLALMDLFAALVNVSRDGRNADWSELRRLVPMMILGSLIGAAILLTTRPEHLLPALGIFVTAYALYSLSGFKPQRSFNAAAAYPFGSIGGIFSALFGSGGFIYAIYLSGRLPTKEAMRITQTTLIGLSTLTRVVLFALAGVYLDTSLLWLVLFLAPGMLIGVTVGRRITLTMSREQFLKVINVVVLVSGIALIARYYAYPA</sequence>
<feature type="transmembrane region" description="Helical" evidence="8">
    <location>
        <begin position="104"/>
        <end position="121"/>
    </location>
</feature>
<protein>
    <recommendedName>
        <fullName evidence="8">Probable membrane transporter protein</fullName>
    </recommendedName>
</protein>
<dbReference type="Proteomes" id="UP000746535">
    <property type="component" value="Unassembled WGS sequence"/>
</dbReference>
<evidence type="ECO:0000256" key="1">
    <source>
        <dbReference type="ARBA" id="ARBA00004651"/>
    </source>
</evidence>
<dbReference type="InterPro" id="IPR052017">
    <property type="entry name" value="TSUP"/>
</dbReference>
<evidence type="ECO:0000256" key="6">
    <source>
        <dbReference type="ARBA" id="ARBA00022989"/>
    </source>
</evidence>
<keyword evidence="3" id="KW-0813">Transport</keyword>
<feature type="transmembrane region" description="Helical" evidence="8">
    <location>
        <begin position="133"/>
        <end position="159"/>
    </location>
</feature>
<keyword evidence="7 8" id="KW-0472">Membrane</keyword>
<evidence type="ECO:0000256" key="8">
    <source>
        <dbReference type="RuleBase" id="RU363041"/>
    </source>
</evidence>
<feature type="transmembrane region" description="Helical" evidence="8">
    <location>
        <begin position="199"/>
        <end position="217"/>
    </location>
</feature>
<comment type="caution">
    <text evidence="9">The sequence shown here is derived from an EMBL/GenBank/DDBJ whole genome shotgun (WGS) entry which is preliminary data.</text>
</comment>
<evidence type="ECO:0000313" key="10">
    <source>
        <dbReference type="Proteomes" id="UP000746535"/>
    </source>
</evidence>
<dbReference type="PANTHER" id="PTHR30269">
    <property type="entry name" value="TRANSMEMBRANE PROTEIN YFCA"/>
    <property type="match status" value="1"/>
</dbReference>
<dbReference type="Pfam" id="PF01925">
    <property type="entry name" value="TauE"/>
    <property type="match status" value="1"/>
</dbReference>
<feature type="transmembrane region" description="Helical" evidence="8">
    <location>
        <begin position="12"/>
        <end position="36"/>
    </location>
</feature>
<keyword evidence="6 8" id="KW-1133">Transmembrane helix</keyword>
<keyword evidence="4 8" id="KW-1003">Cell membrane</keyword>
<evidence type="ECO:0000256" key="3">
    <source>
        <dbReference type="ARBA" id="ARBA00022448"/>
    </source>
</evidence>
<comment type="subcellular location">
    <subcellularLocation>
        <location evidence="1 8">Cell membrane</location>
        <topology evidence="1 8">Multi-pass membrane protein</topology>
    </subcellularLocation>
</comment>
<gene>
    <name evidence="9" type="ORF">HBH25_08070</name>
</gene>
<reference evidence="9 10" key="1">
    <citation type="submission" date="2020-03" db="EMBL/GenBank/DDBJ databases">
        <authorList>
            <person name="Wang L."/>
            <person name="He N."/>
            <person name="Li Y."/>
            <person name="Fang Y."/>
            <person name="Zhang F."/>
        </authorList>
    </citation>
    <scope>NUCLEOTIDE SEQUENCE [LARGE SCALE GENOMIC DNA]</scope>
    <source>
        <strain evidence="10">hsmgli-8</strain>
    </source>
</reference>
<dbReference type="RefSeq" id="WP_168083293.1">
    <property type="nucleotide sequence ID" value="NZ_JAAVJI010000003.1"/>
</dbReference>
<keyword evidence="10" id="KW-1185">Reference proteome</keyword>
<keyword evidence="5 8" id="KW-0812">Transmembrane</keyword>
<comment type="similarity">
    <text evidence="2 8">Belongs to the 4-toluene sulfonate uptake permease (TSUP) (TC 2.A.102) family.</text>
</comment>